<feature type="domain" description="Secretin/TonB short N-terminal" evidence="14">
    <location>
        <begin position="63"/>
        <end position="113"/>
    </location>
</feature>
<dbReference type="HOGENOM" id="CLU_004317_0_2_10"/>
<organism evidence="16 17">
    <name type="scientific">Parabacteroides gordonii MS-1 = DSM 23371</name>
    <dbReference type="NCBI Taxonomy" id="1203610"/>
    <lineage>
        <taxon>Bacteria</taxon>
        <taxon>Pseudomonadati</taxon>
        <taxon>Bacteroidota</taxon>
        <taxon>Bacteroidia</taxon>
        <taxon>Bacteroidales</taxon>
        <taxon>Tannerellaceae</taxon>
        <taxon>Parabacteroides</taxon>
    </lineage>
</organism>
<comment type="similarity">
    <text evidence="10 11">Belongs to the TonB-dependent receptor family.</text>
</comment>
<keyword evidence="12" id="KW-1133">Transmembrane helix</keyword>
<evidence type="ECO:0000259" key="14">
    <source>
        <dbReference type="Pfam" id="PF07660"/>
    </source>
</evidence>
<dbReference type="Pfam" id="PF13715">
    <property type="entry name" value="CarbopepD_reg_2"/>
    <property type="match status" value="1"/>
</dbReference>
<name>A0A0F5JRU5_9BACT</name>
<dbReference type="AlphaFoldDB" id="A0A0F5JRU5"/>
<evidence type="ECO:0000313" key="17">
    <source>
        <dbReference type="Proteomes" id="UP000033035"/>
    </source>
</evidence>
<dbReference type="InterPro" id="IPR011662">
    <property type="entry name" value="Secretin/TonB_short_N"/>
</dbReference>
<evidence type="ECO:0000256" key="11">
    <source>
        <dbReference type="RuleBase" id="RU003357"/>
    </source>
</evidence>
<dbReference type="InterPro" id="IPR037066">
    <property type="entry name" value="Plug_dom_sf"/>
</dbReference>
<evidence type="ECO:0000256" key="6">
    <source>
        <dbReference type="ARBA" id="ARBA00023004"/>
    </source>
</evidence>
<dbReference type="InterPro" id="IPR039426">
    <property type="entry name" value="TonB-dep_rcpt-like"/>
</dbReference>
<proteinExistence type="inferred from homology"/>
<evidence type="ECO:0000256" key="9">
    <source>
        <dbReference type="ARBA" id="ARBA00023237"/>
    </source>
</evidence>
<dbReference type="Pfam" id="PF07715">
    <property type="entry name" value="Plug"/>
    <property type="match status" value="1"/>
</dbReference>
<evidence type="ECO:0000313" key="16">
    <source>
        <dbReference type="EMBL" id="KKB60439.1"/>
    </source>
</evidence>
<dbReference type="FunFam" id="2.170.130.10:FF:000008">
    <property type="entry name" value="SusC/RagA family TonB-linked outer membrane protein"/>
    <property type="match status" value="1"/>
</dbReference>
<keyword evidence="17" id="KW-1185">Reference proteome</keyword>
<keyword evidence="4" id="KW-0410">Iron transport</keyword>
<reference evidence="16 17" key="1">
    <citation type="submission" date="2013-04" db="EMBL/GenBank/DDBJ databases">
        <title>The Genome Sequence of Parabacteroides gordonii DSM 23371.</title>
        <authorList>
            <consortium name="The Broad Institute Genomics Platform"/>
            <person name="Earl A."/>
            <person name="Ward D."/>
            <person name="Feldgarden M."/>
            <person name="Gevers D."/>
            <person name="Martens E."/>
            <person name="Sakamoto M."/>
            <person name="Benno Y."/>
            <person name="Suzuki N."/>
            <person name="Matsunaga N."/>
            <person name="Koshihara K."/>
            <person name="Seki M."/>
            <person name="Komiya H."/>
            <person name="Walker B."/>
            <person name="Young S."/>
            <person name="Zeng Q."/>
            <person name="Gargeya S."/>
            <person name="Fitzgerald M."/>
            <person name="Haas B."/>
            <person name="Abouelleil A."/>
            <person name="Allen A.W."/>
            <person name="Alvarado L."/>
            <person name="Arachchi H.M."/>
            <person name="Berlin A.M."/>
            <person name="Chapman S.B."/>
            <person name="Gainer-Dewar J."/>
            <person name="Goldberg J."/>
            <person name="Griggs A."/>
            <person name="Gujja S."/>
            <person name="Hansen M."/>
            <person name="Howarth C."/>
            <person name="Imamovic A."/>
            <person name="Ireland A."/>
            <person name="Larimer J."/>
            <person name="McCowan C."/>
            <person name="Murphy C."/>
            <person name="Pearson M."/>
            <person name="Poon T.W."/>
            <person name="Priest M."/>
            <person name="Roberts A."/>
            <person name="Saif S."/>
            <person name="Shea T."/>
            <person name="Sisk P."/>
            <person name="Sykes S."/>
            <person name="Wortman J."/>
            <person name="Nusbaum C."/>
            <person name="Birren B."/>
        </authorList>
    </citation>
    <scope>NUCLEOTIDE SEQUENCE [LARGE SCALE GENOMIC DNA]</scope>
    <source>
        <strain evidence="16 17">MS-1</strain>
    </source>
</reference>
<dbReference type="Gene3D" id="2.40.170.20">
    <property type="entry name" value="TonB-dependent receptor, beta-barrel domain"/>
    <property type="match status" value="1"/>
</dbReference>
<dbReference type="NCBIfam" id="TIGR04056">
    <property type="entry name" value="OMP_RagA_SusC"/>
    <property type="match status" value="1"/>
</dbReference>
<dbReference type="InterPro" id="IPR008969">
    <property type="entry name" value="CarboxyPept-like_regulatory"/>
</dbReference>
<feature type="transmembrane region" description="Helical" evidence="12">
    <location>
        <begin position="21"/>
        <end position="41"/>
    </location>
</feature>
<dbReference type="Pfam" id="PF00593">
    <property type="entry name" value="TonB_dep_Rec_b-barrel"/>
    <property type="match status" value="1"/>
</dbReference>
<evidence type="ECO:0000256" key="2">
    <source>
        <dbReference type="ARBA" id="ARBA00022448"/>
    </source>
</evidence>
<dbReference type="NCBIfam" id="TIGR04057">
    <property type="entry name" value="SusC_RagA_signa"/>
    <property type="match status" value="1"/>
</dbReference>
<feature type="domain" description="TonB-dependent receptor-like beta-barrel" evidence="13">
    <location>
        <begin position="583"/>
        <end position="1103"/>
    </location>
</feature>
<keyword evidence="9 10" id="KW-0998">Cell outer membrane</keyword>
<evidence type="ECO:0000256" key="10">
    <source>
        <dbReference type="PROSITE-ProRule" id="PRU01360"/>
    </source>
</evidence>
<keyword evidence="5 10" id="KW-0812">Transmembrane</keyword>
<evidence type="ECO:0000256" key="8">
    <source>
        <dbReference type="ARBA" id="ARBA00023136"/>
    </source>
</evidence>
<evidence type="ECO:0000259" key="15">
    <source>
        <dbReference type="Pfam" id="PF07715"/>
    </source>
</evidence>
<comment type="caution">
    <text evidence="16">The sequence shown here is derived from an EMBL/GenBank/DDBJ whole genome shotgun (WGS) entry which is preliminary data.</text>
</comment>
<evidence type="ECO:0000256" key="1">
    <source>
        <dbReference type="ARBA" id="ARBA00004571"/>
    </source>
</evidence>
<sequence length="1156" mass="128467">MANHSGSSGRANLGTLKRYTIIGLCLIIFQLNVVAAAAQMISLSITKGTISDVFKAIEDQSDYKFFYNNKQVNINDEVDIKVHDSSIESVLDNIFKGTDITYKIVKNHVVLTNKRIEETQSESVNQDKKSVSGKVTDQNGEPLIGVNVVVKGTTTGAMTDIDGIYRLENVPANATVEFSYIGYVQQSVNIGNRNRLDIILSEDTQKLDEVVIVGYGSFKKRDLTGAITQVKGDEIANLPLRSAADALQGKAAGVTITASSGSPGSLGDVRIRGVGTINNNNPLYVVDGLPQDDIGWLNARDIESIEVLKDASAQAIYGARAANGVILVSTKRGDSGESYRSNIEFDMNIGFQNIPKRYDVLDAEGFMEYKNRAYTAAGKALIDDFSTPEKREQILSFLDKNGGREGTDWWKETTRKPSEAINQNYNLAFSGGLNKLRYRSSFGYMKQDGILRGSDYERLSGRLNMDSEVTKWLNLSANVNVIYESRRNLDENNSYTATVFSTISADPITPVYRDNLTDIPDFLQARIMGGYEPTNPWSRYTGVIYSNKPNTVAQVDRMAQNKWHGIATKSNISGEFKLFPFLTFKSSIALDLNRNQSDGFTPKYYLDGDEYSTYATVSRGVSNTDYWVFDNYLTYNQKFNKHSVSAMAGTSAEKKRYEYIGASKQGMVNNDPSQQIINAGTLNPGASGYVVTNSLNSYFGRIFYSFDNRYMLTTNIRWDGSSRFADGNRWGCFPSISAGWNFSEEAFMKNFDWLSQSKLRISWGEIGNQTISDGAYLNTFGNGSYYIFGNPYTTSLYGGRAQVGNPDLKWETTRQLDLGLDMAFFNGSLRASFDYFNRKTQDMLVQVPVPTSLGYPNVPWMNAGSVSNKGIELTIGYNGKIGSDFKYAIDGNISTYRNKVESLGSGANIPGKGIHLGYYTYTMTEPGMPIGYFYGYKTDGVFQTQEEIDNYKNNGQVVMPGAKPGDLKFKDLNGDGKLDDEDRTMTGNPHPDFTFGLTLSAEYKGFDISAFFQGSVGNDLLNVLKYDIYSGTGWYNAPKDILTTYWNGPGSTNKNFGIDADSRMNLEMSDWYVENGSYVRLKNLQIGYTLPSSLTRKITIDNLRVFVATQNLFTITGYSGLDPEVGEINSNPQYKGCDMGFYPQARTFMFGVSFKL</sequence>
<evidence type="ECO:0000256" key="5">
    <source>
        <dbReference type="ARBA" id="ARBA00022692"/>
    </source>
</evidence>
<dbReference type="InterPro" id="IPR023996">
    <property type="entry name" value="TonB-dep_OMP_SusC/RagA"/>
</dbReference>
<evidence type="ECO:0000259" key="13">
    <source>
        <dbReference type="Pfam" id="PF00593"/>
    </source>
</evidence>
<dbReference type="Gene3D" id="2.170.130.10">
    <property type="entry name" value="TonB-dependent receptor, plug domain"/>
    <property type="match status" value="1"/>
</dbReference>
<dbReference type="FunFam" id="2.60.40.1120:FF:000003">
    <property type="entry name" value="Outer membrane protein Omp121"/>
    <property type="match status" value="1"/>
</dbReference>
<keyword evidence="6" id="KW-0408">Iron</keyword>
<dbReference type="GO" id="GO:0006826">
    <property type="term" value="P:iron ion transport"/>
    <property type="evidence" value="ECO:0007669"/>
    <property type="project" value="UniProtKB-KW"/>
</dbReference>
<dbReference type="InterPro" id="IPR023997">
    <property type="entry name" value="TonB-dep_OMP_SusC/RagA_CS"/>
</dbReference>
<keyword evidence="7 11" id="KW-0798">TonB box</keyword>
<dbReference type="InterPro" id="IPR000531">
    <property type="entry name" value="Beta-barrel_TonB"/>
</dbReference>
<dbReference type="InterPro" id="IPR036942">
    <property type="entry name" value="Beta-barrel_TonB_sf"/>
</dbReference>
<gene>
    <name evidence="16" type="ORF">HMPREF1536_00319</name>
</gene>
<dbReference type="EMBL" id="AQHW01000002">
    <property type="protein sequence ID" value="KKB60439.1"/>
    <property type="molecule type" value="Genomic_DNA"/>
</dbReference>
<dbReference type="GO" id="GO:0009279">
    <property type="term" value="C:cell outer membrane"/>
    <property type="evidence" value="ECO:0007669"/>
    <property type="project" value="UniProtKB-SubCell"/>
</dbReference>
<keyword evidence="8 10" id="KW-0472">Membrane</keyword>
<feature type="domain" description="TonB-dependent receptor plug" evidence="15">
    <location>
        <begin position="219"/>
        <end position="325"/>
    </location>
</feature>
<dbReference type="Proteomes" id="UP000033035">
    <property type="component" value="Unassembled WGS sequence"/>
</dbReference>
<comment type="subcellular location">
    <subcellularLocation>
        <location evidence="1 10">Cell outer membrane</location>
        <topology evidence="1 10">Multi-pass membrane protein</topology>
    </subcellularLocation>
</comment>
<dbReference type="PATRIC" id="fig|1203610.3.peg.337"/>
<dbReference type="Pfam" id="PF07660">
    <property type="entry name" value="STN"/>
    <property type="match status" value="1"/>
</dbReference>
<protein>
    <submittedName>
        <fullName evidence="16">SusC/RagA family TonB-linked outer membrane protein</fullName>
    </submittedName>
</protein>
<evidence type="ECO:0000256" key="4">
    <source>
        <dbReference type="ARBA" id="ARBA00022496"/>
    </source>
</evidence>
<accession>A0A0F5JRU5</accession>
<dbReference type="SUPFAM" id="SSF49464">
    <property type="entry name" value="Carboxypeptidase regulatory domain-like"/>
    <property type="match status" value="1"/>
</dbReference>
<dbReference type="STRING" id="1203610.HMPREF1536_00319"/>
<evidence type="ECO:0000256" key="12">
    <source>
        <dbReference type="SAM" id="Phobius"/>
    </source>
</evidence>
<dbReference type="InterPro" id="IPR012910">
    <property type="entry name" value="Plug_dom"/>
</dbReference>
<evidence type="ECO:0000256" key="3">
    <source>
        <dbReference type="ARBA" id="ARBA00022452"/>
    </source>
</evidence>
<dbReference type="PROSITE" id="PS52016">
    <property type="entry name" value="TONB_DEPENDENT_REC_3"/>
    <property type="match status" value="1"/>
</dbReference>
<dbReference type="Gene3D" id="2.60.40.1120">
    <property type="entry name" value="Carboxypeptidase-like, regulatory domain"/>
    <property type="match status" value="1"/>
</dbReference>
<keyword evidence="2 10" id="KW-0813">Transport</keyword>
<evidence type="ECO:0000256" key="7">
    <source>
        <dbReference type="ARBA" id="ARBA00023077"/>
    </source>
</evidence>
<keyword evidence="4" id="KW-0406">Ion transport</keyword>
<keyword evidence="3 10" id="KW-1134">Transmembrane beta strand</keyword>
<dbReference type="SUPFAM" id="SSF56935">
    <property type="entry name" value="Porins"/>
    <property type="match status" value="1"/>
</dbReference>